<dbReference type="EMBL" id="CP113527">
    <property type="protein sequence ID" value="WDV07183.1"/>
    <property type="molecule type" value="Genomic_DNA"/>
</dbReference>
<accession>A0AAJ5UTP6</accession>
<dbReference type="Proteomes" id="UP001219585">
    <property type="component" value="Chromosome"/>
</dbReference>
<keyword evidence="1" id="KW-0067">ATP-binding</keyword>
<gene>
    <name evidence="4" type="ORF">OU989_01510</name>
    <name evidence="3" type="ORF">U6C28_20490</name>
</gene>
<protein>
    <submittedName>
        <fullName evidence="4">ATP-grasp domain-containing protein</fullName>
    </submittedName>
</protein>
<sequence length="391" mass="44868">MKPKYTLRQIYGDNAVYTPRTPYSDNPWMMDDPHKLDALTSREVAIADIPVLVHRATQTEKAQELHEVAGLPWVEQPYSYETKEEYLAQIQSWCEEGKTIVCQYIHDLEHMDRQCYWMDAEKFNELNTKAYIDHLIDSKFVPSRLNVETYRLSDAIKNWQPPVVLKPGDDSPTSGGYGVIICHNKEELTEGLRQFRMTGTESIIIEELLQTKDNYSCQFVYSEELGIQYLGASQQITDDNGIYEGNIIVEKVPEKVIEVGRHIMERGVEEGFVGVAGFDLIVTEAGDVQAIDLNFRQNGSTSMLMFHEALGKPINKFASYAAPSPEKNKHFFQTIKTLIEQGTLFPLSFYDGDYFEEPIASRFVGIWYADTLDEIEKLEQKLVYEEEKNGH</sequence>
<dbReference type="GO" id="GO:0046872">
    <property type="term" value="F:metal ion binding"/>
    <property type="evidence" value="ECO:0007669"/>
    <property type="project" value="InterPro"/>
</dbReference>
<evidence type="ECO:0000313" key="4">
    <source>
        <dbReference type="EMBL" id="WDV07183.1"/>
    </source>
</evidence>
<reference evidence="3 6" key="2">
    <citation type="submission" date="2023-12" db="EMBL/GenBank/DDBJ databases">
        <title>Genome comparison identifies genes involved in endophytic behavior of Lysinibacillus irui and provides insights into its role as a plant-growth promoting bacterium.</title>
        <authorList>
            <person name="Hilario S."/>
            <person name="Matos I."/>
            <person name="Goncalves M.F.M."/>
            <person name="Pardo C.A."/>
            <person name="Santos M.J."/>
        </authorList>
    </citation>
    <scope>NUCLEOTIDE SEQUENCE [LARGE SCALE GENOMIC DNA]</scope>
    <source>
        <strain evidence="3 6">B3</strain>
    </source>
</reference>
<feature type="domain" description="ATP-grasp" evidence="2">
    <location>
        <begin position="133"/>
        <end position="323"/>
    </location>
</feature>
<dbReference type="KEGG" id="liu:OU989_01510"/>
<dbReference type="PANTHER" id="PTHR37018:SF1">
    <property type="entry name" value="CULTURE SPECIFIC PROTEIN, PUTATIVE (AFU_ORTHOLOGUE AFUA_2G00130)-RELATED"/>
    <property type="match status" value="1"/>
</dbReference>
<evidence type="ECO:0000313" key="3">
    <source>
        <dbReference type="EMBL" id="MEA0978681.1"/>
    </source>
</evidence>
<dbReference type="EMBL" id="JAXUIA010000016">
    <property type="protein sequence ID" value="MEA0978681.1"/>
    <property type="molecule type" value="Genomic_DNA"/>
</dbReference>
<keyword evidence="1" id="KW-0547">Nucleotide-binding</keyword>
<dbReference type="GO" id="GO:0005524">
    <property type="term" value="F:ATP binding"/>
    <property type="evidence" value="ECO:0007669"/>
    <property type="project" value="UniProtKB-UniRule"/>
</dbReference>
<keyword evidence="6" id="KW-1185">Reference proteome</keyword>
<evidence type="ECO:0000313" key="5">
    <source>
        <dbReference type="Proteomes" id="UP001219585"/>
    </source>
</evidence>
<dbReference type="PROSITE" id="PS50975">
    <property type="entry name" value="ATP_GRASP"/>
    <property type="match status" value="1"/>
</dbReference>
<dbReference type="PANTHER" id="PTHR37018">
    <property type="entry name" value="CULTURE SPECIFIC PROTEIN, PUTATIVE (AFU_ORTHOLOGUE AFUA_2G00130)-RELATED"/>
    <property type="match status" value="1"/>
</dbReference>
<dbReference type="Gene3D" id="3.30.470.20">
    <property type="entry name" value="ATP-grasp fold, B domain"/>
    <property type="match status" value="1"/>
</dbReference>
<evidence type="ECO:0000313" key="6">
    <source>
        <dbReference type="Proteomes" id="UP001289615"/>
    </source>
</evidence>
<dbReference type="InterPro" id="IPR011761">
    <property type="entry name" value="ATP-grasp"/>
</dbReference>
<dbReference type="InterPro" id="IPR053269">
    <property type="entry name" value="Asp-Met_ligase"/>
</dbReference>
<evidence type="ECO:0000259" key="2">
    <source>
        <dbReference type="PROSITE" id="PS50975"/>
    </source>
</evidence>
<evidence type="ECO:0000256" key="1">
    <source>
        <dbReference type="PROSITE-ProRule" id="PRU00409"/>
    </source>
</evidence>
<reference evidence="4" key="1">
    <citation type="submission" date="2022-11" db="EMBL/GenBank/DDBJ databases">
        <title>Lysinibacillus irui.</title>
        <authorList>
            <person name="Akintayo S.O."/>
        </authorList>
    </citation>
    <scope>NUCLEOTIDE SEQUENCE</scope>
    <source>
        <strain evidence="4">IRB4-01</strain>
    </source>
</reference>
<name>A0AAJ5UTP6_9BACI</name>
<dbReference type="AlphaFoldDB" id="A0AAJ5UTP6"/>
<proteinExistence type="predicted"/>
<dbReference type="Proteomes" id="UP001289615">
    <property type="component" value="Unassembled WGS sequence"/>
</dbReference>
<organism evidence="4 5">
    <name type="scientific">Lysinibacillus irui</name>
    <dbReference type="NCBI Taxonomy" id="2998077"/>
    <lineage>
        <taxon>Bacteria</taxon>
        <taxon>Bacillati</taxon>
        <taxon>Bacillota</taxon>
        <taxon>Bacilli</taxon>
        <taxon>Bacillales</taxon>
        <taxon>Bacillaceae</taxon>
        <taxon>Lysinibacillus</taxon>
    </lineage>
</organism>
<dbReference type="SUPFAM" id="SSF56059">
    <property type="entry name" value="Glutathione synthetase ATP-binding domain-like"/>
    <property type="match status" value="1"/>
</dbReference>
<dbReference type="RefSeq" id="WP_274795349.1">
    <property type="nucleotide sequence ID" value="NZ_CP113527.1"/>
</dbReference>